<evidence type="ECO:0000256" key="1">
    <source>
        <dbReference type="ARBA" id="ARBA00004196"/>
    </source>
</evidence>
<protein>
    <submittedName>
        <fullName evidence="3">Efflux RND transporter periplasmic adaptor subunit</fullName>
    </submittedName>
</protein>
<organism evidence="3 4">
    <name type="scientific">Candidatus Onthenecus intestinigallinarum</name>
    <dbReference type="NCBI Taxonomy" id="2840875"/>
    <lineage>
        <taxon>Bacteria</taxon>
        <taxon>Bacillati</taxon>
        <taxon>Bacillota</taxon>
        <taxon>Clostridia</taxon>
        <taxon>Eubacteriales</taxon>
        <taxon>Candidatus Onthenecus</taxon>
    </lineage>
</organism>
<dbReference type="Gene3D" id="2.40.30.170">
    <property type="match status" value="1"/>
</dbReference>
<dbReference type="InterPro" id="IPR050465">
    <property type="entry name" value="UPF0194_transport"/>
</dbReference>
<accession>A0A9D0ZBQ1</accession>
<dbReference type="EMBL" id="DVFJ01000036">
    <property type="protein sequence ID" value="HIQ72608.1"/>
    <property type="molecule type" value="Genomic_DNA"/>
</dbReference>
<comment type="subcellular location">
    <subcellularLocation>
        <location evidence="1">Cell envelope</location>
    </subcellularLocation>
</comment>
<reference evidence="3" key="2">
    <citation type="journal article" date="2021" name="PeerJ">
        <title>Extensive microbial diversity within the chicken gut microbiome revealed by metagenomics and culture.</title>
        <authorList>
            <person name="Gilroy R."/>
            <person name="Ravi A."/>
            <person name="Getino M."/>
            <person name="Pursley I."/>
            <person name="Horton D.L."/>
            <person name="Alikhan N.F."/>
            <person name="Baker D."/>
            <person name="Gharbi K."/>
            <person name="Hall N."/>
            <person name="Watson M."/>
            <person name="Adriaenssens E.M."/>
            <person name="Foster-Nyarko E."/>
            <person name="Jarju S."/>
            <person name="Secka A."/>
            <person name="Antonio M."/>
            <person name="Oren A."/>
            <person name="Chaudhuri R.R."/>
            <person name="La Ragione R."/>
            <person name="Hildebrand F."/>
            <person name="Pallen M.J."/>
        </authorList>
    </citation>
    <scope>NUCLEOTIDE SEQUENCE</scope>
    <source>
        <strain evidence="3">ChiSxjej2B14-6234</strain>
    </source>
</reference>
<evidence type="ECO:0000313" key="4">
    <source>
        <dbReference type="Proteomes" id="UP000886887"/>
    </source>
</evidence>
<proteinExistence type="predicted"/>
<comment type="caution">
    <text evidence="3">The sequence shown here is derived from an EMBL/GenBank/DDBJ whole genome shotgun (WGS) entry which is preliminary data.</text>
</comment>
<evidence type="ECO:0000256" key="2">
    <source>
        <dbReference type="ARBA" id="ARBA00023054"/>
    </source>
</evidence>
<dbReference type="PANTHER" id="PTHR32347">
    <property type="entry name" value="EFFLUX SYSTEM COMPONENT YKNX-RELATED"/>
    <property type="match status" value="1"/>
</dbReference>
<keyword evidence="2" id="KW-0175">Coiled coil</keyword>
<evidence type="ECO:0000313" key="3">
    <source>
        <dbReference type="EMBL" id="HIQ72608.1"/>
    </source>
</evidence>
<name>A0A9D0ZBQ1_9FIRM</name>
<dbReference type="AlphaFoldDB" id="A0A9D0ZBQ1"/>
<dbReference type="Proteomes" id="UP000886887">
    <property type="component" value="Unassembled WGS sequence"/>
</dbReference>
<gene>
    <name evidence="3" type="ORF">IAB73_10430</name>
</gene>
<sequence length="318" mass="34047">MRRGWMTRGVLAVTACAVLAMLLWPREQAIEVRTVRLEQRAIEDCVMGAGLIGRQDTRQISSQTGGRVAAMYVRPGEWVQAGQALLRLDAGALEQALAQSVRSGASLTTFSPDVEATLRDAQREDAQTLAAQVAAQTIRAQQTGQVLYTFVRDEEVLLPGSPALTLAGAQACVTMQVGERDAARLREGMAARFVRDGEIVGTGTVTSVGLPMAREDGVSLAQVEIAVQGDLGLPVGSRVDVEIICASRESAYVLPIEAFSHGEEYVWQIYRDRVWPLALETGLQDDFGVEVLGAPAALCVAVEGAQELEPGTLVKAVM</sequence>
<dbReference type="Gene3D" id="2.40.50.100">
    <property type="match status" value="1"/>
</dbReference>
<dbReference type="GO" id="GO:0030313">
    <property type="term" value="C:cell envelope"/>
    <property type="evidence" value="ECO:0007669"/>
    <property type="project" value="UniProtKB-SubCell"/>
</dbReference>
<reference evidence="3" key="1">
    <citation type="submission" date="2020-10" db="EMBL/GenBank/DDBJ databases">
        <authorList>
            <person name="Gilroy R."/>
        </authorList>
    </citation>
    <scope>NUCLEOTIDE SEQUENCE</scope>
    <source>
        <strain evidence="3">ChiSxjej2B14-6234</strain>
    </source>
</reference>